<accession>A0A975XYS9</accession>
<keyword evidence="2" id="KW-1185">Reference proteome</keyword>
<reference evidence="1" key="1">
    <citation type="submission" date="2021-06" db="EMBL/GenBank/DDBJ databases">
        <title>Complete genome sequence of Nocardioides sp. G188.</title>
        <authorList>
            <person name="Im W.-T."/>
        </authorList>
    </citation>
    <scope>NUCLEOTIDE SEQUENCE</scope>
    <source>
        <strain evidence="1">G188</strain>
    </source>
</reference>
<gene>
    <name evidence="1" type="ORF">KRR39_14200</name>
</gene>
<sequence>MVTPGRYFLYPARADLLAGASTVLTTAVTPEGPAVTLGDGGVPGRERDFTFTGTATFV</sequence>
<dbReference type="RefSeq" id="WP_216937817.1">
    <property type="nucleotide sequence ID" value="NZ_CP077062.1"/>
</dbReference>
<dbReference type="KEGG" id="nps:KRR39_14200"/>
<evidence type="ECO:0000313" key="2">
    <source>
        <dbReference type="Proteomes" id="UP000683575"/>
    </source>
</evidence>
<evidence type="ECO:0000313" key="1">
    <source>
        <dbReference type="EMBL" id="QWZ06695.1"/>
    </source>
</evidence>
<protein>
    <submittedName>
        <fullName evidence="1">Uncharacterized protein</fullName>
    </submittedName>
</protein>
<organism evidence="1 2">
    <name type="scientific">Nocardioides panacis</name>
    <dbReference type="NCBI Taxonomy" id="2849501"/>
    <lineage>
        <taxon>Bacteria</taxon>
        <taxon>Bacillati</taxon>
        <taxon>Actinomycetota</taxon>
        <taxon>Actinomycetes</taxon>
        <taxon>Propionibacteriales</taxon>
        <taxon>Nocardioidaceae</taxon>
        <taxon>Nocardioides</taxon>
    </lineage>
</organism>
<dbReference type="AlphaFoldDB" id="A0A975XYS9"/>
<proteinExistence type="predicted"/>
<dbReference type="Proteomes" id="UP000683575">
    <property type="component" value="Chromosome"/>
</dbReference>
<name>A0A975XYS9_9ACTN</name>
<dbReference type="EMBL" id="CP077062">
    <property type="protein sequence ID" value="QWZ06695.1"/>
    <property type="molecule type" value="Genomic_DNA"/>
</dbReference>